<organism evidence="1 2">
    <name type="scientific">Mycena metata</name>
    <dbReference type="NCBI Taxonomy" id="1033252"/>
    <lineage>
        <taxon>Eukaryota</taxon>
        <taxon>Fungi</taxon>
        <taxon>Dikarya</taxon>
        <taxon>Basidiomycota</taxon>
        <taxon>Agaricomycotina</taxon>
        <taxon>Agaricomycetes</taxon>
        <taxon>Agaricomycetidae</taxon>
        <taxon>Agaricales</taxon>
        <taxon>Marasmiineae</taxon>
        <taxon>Mycenaceae</taxon>
        <taxon>Mycena</taxon>
    </lineage>
</organism>
<gene>
    <name evidence="1" type="ORF">B0H16DRAFT_1795429</name>
</gene>
<dbReference type="Proteomes" id="UP001215598">
    <property type="component" value="Unassembled WGS sequence"/>
</dbReference>
<name>A0AAD7MJE3_9AGAR</name>
<proteinExistence type="predicted"/>
<dbReference type="GO" id="GO:0005778">
    <property type="term" value="C:peroxisomal membrane"/>
    <property type="evidence" value="ECO:0007669"/>
    <property type="project" value="InterPro"/>
</dbReference>
<dbReference type="Pfam" id="PF04882">
    <property type="entry name" value="Peroxin-3"/>
    <property type="match status" value="1"/>
</dbReference>
<keyword evidence="2" id="KW-1185">Reference proteome</keyword>
<dbReference type="AlphaFoldDB" id="A0AAD7MJE3"/>
<dbReference type="InterPro" id="IPR006966">
    <property type="entry name" value="Peroxin-3"/>
</dbReference>
<evidence type="ECO:0000313" key="2">
    <source>
        <dbReference type="Proteomes" id="UP001215598"/>
    </source>
</evidence>
<evidence type="ECO:0000313" key="1">
    <source>
        <dbReference type="EMBL" id="KAJ7719451.1"/>
    </source>
</evidence>
<dbReference type="EMBL" id="JARKIB010000252">
    <property type="protein sequence ID" value="KAJ7719451.1"/>
    <property type="molecule type" value="Genomic_DNA"/>
</dbReference>
<dbReference type="GO" id="GO:0007031">
    <property type="term" value="P:peroxisome organization"/>
    <property type="evidence" value="ECO:0007669"/>
    <property type="project" value="InterPro"/>
</dbReference>
<reference evidence="1" key="1">
    <citation type="submission" date="2023-03" db="EMBL/GenBank/DDBJ databases">
        <title>Massive genome expansion in bonnet fungi (Mycena s.s.) driven by repeated elements and novel gene families across ecological guilds.</title>
        <authorList>
            <consortium name="Lawrence Berkeley National Laboratory"/>
            <person name="Harder C.B."/>
            <person name="Miyauchi S."/>
            <person name="Viragh M."/>
            <person name="Kuo A."/>
            <person name="Thoen E."/>
            <person name="Andreopoulos B."/>
            <person name="Lu D."/>
            <person name="Skrede I."/>
            <person name="Drula E."/>
            <person name="Henrissat B."/>
            <person name="Morin E."/>
            <person name="Kohler A."/>
            <person name="Barry K."/>
            <person name="LaButti K."/>
            <person name="Morin E."/>
            <person name="Salamov A."/>
            <person name="Lipzen A."/>
            <person name="Mereny Z."/>
            <person name="Hegedus B."/>
            <person name="Baldrian P."/>
            <person name="Stursova M."/>
            <person name="Weitz H."/>
            <person name="Taylor A."/>
            <person name="Grigoriev I.V."/>
            <person name="Nagy L.G."/>
            <person name="Martin F."/>
            <person name="Kauserud H."/>
        </authorList>
    </citation>
    <scope>NUCLEOTIDE SEQUENCE</scope>
    <source>
        <strain evidence="1">CBHHK182m</strain>
    </source>
</reference>
<accession>A0AAD7MJE3</accession>
<protein>
    <submittedName>
        <fullName evidence="1">Uncharacterized protein</fullName>
    </submittedName>
</protein>
<sequence length="190" mass="20976">MFDSVGPYKCLQDRRAAYSIRRYIQSALRTPEMEQERAAKETGVLPARPATPRHLQQYYKYLKWFNIGTSEIEGNTLGSNKCVAVGPGAVEVVVVEVVEVLAEVVLRVEEVVLPVVFVSVESAVFSSTAETTAPGEEVRIRLAGLLPGLARWSNLALNGVPNELVDNILDVRQVAALSAIVFGRFEERFQ</sequence>
<comment type="caution">
    <text evidence="1">The sequence shown here is derived from an EMBL/GenBank/DDBJ whole genome shotgun (WGS) entry which is preliminary data.</text>
</comment>